<dbReference type="InterPro" id="IPR026961">
    <property type="entry name" value="PGG_dom"/>
</dbReference>
<evidence type="ECO:0000313" key="4">
    <source>
        <dbReference type="EMBL" id="KAJ9550971.1"/>
    </source>
</evidence>
<feature type="domain" description="PGG" evidence="3">
    <location>
        <begin position="597"/>
        <end position="710"/>
    </location>
</feature>
<dbReference type="PANTHER" id="PTHR24177">
    <property type="entry name" value="CASKIN"/>
    <property type="match status" value="1"/>
</dbReference>
<feature type="transmembrane region" description="Helical" evidence="2">
    <location>
        <begin position="607"/>
        <end position="625"/>
    </location>
</feature>
<keyword evidence="1" id="KW-0040">ANK repeat</keyword>
<keyword evidence="2" id="KW-0812">Transmembrane</keyword>
<reference evidence="4" key="1">
    <citation type="submission" date="2023-03" db="EMBL/GenBank/DDBJ databases">
        <title>Chromosome-scale reference genome and RAD-based genetic map of yellow starthistle (Centaurea solstitialis) reveal putative structural variation and QTLs associated with invader traits.</title>
        <authorList>
            <person name="Reatini B."/>
            <person name="Cang F.A."/>
            <person name="Jiang Q."/>
            <person name="Mckibben M.T.W."/>
            <person name="Barker M.S."/>
            <person name="Rieseberg L.H."/>
            <person name="Dlugosch K.M."/>
        </authorList>
    </citation>
    <scope>NUCLEOTIDE SEQUENCE</scope>
    <source>
        <strain evidence="4">CAN-66</strain>
        <tissue evidence="4">Leaf</tissue>
    </source>
</reference>
<evidence type="ECO:0000256" key="1">
    <source>
        <dbReference type="PROSITE-ProRule" id="PRU00023"/>
    </source>
</evidence>
<proteinExistence type="predicted"/>
<gene>
    <name evidence="4" type="ORF">OSB04_015016</name>
</gene>
<protein>
    <recommendedName>
        <fullName evidence="3">PGG domain-containing protein</fullName>
    </recommendedName>
</protein>
<evidence type="ECO:0000256" key="2">
    <source>
        <dbReference type="SAM" id="Phobius"/>
    </source>
</evidence>
<keyword evidence="2" id="KW-1133">Transmembrane helix</keyword>
<dbReference type="AlphaFoldDB" id="A0AA38WJQ0"/>
<keyword evidence="2" id="KW-0472">Membrane</keyword>
<dbReference type="Proteomes" id="UP001172457">
    <property type="component" value="Chromosome 4"/>
</dbReference>
<organism evidence="4 5">
    <name type="scientific">Centaurea solstitialis</name>
    <name type="common">yellow star-thistle</name>
    <dbReference type="NCBI Taxonomy" id="347529"/>
    <lineage>
        <taxon>Eukaryota</taxon>
        <taxon>Viridiplantae</taxon>
        <taxon>Streptophyta</taxon>
        <taxon>Embryophyta</taxon>
        <taxon>Tracheophyta</taxon>
        <taxon>Spermatophyta</taxon>
        <taxon>Magnoliopsida</taxon>
        <taxon>eudicotyledons</taxon>
        <taxon>Gunneridae</taxon>
        <taxon>Pentapetalae</taxon>
        <taxon>asterids</taxon>
        <taxon>campanulids</taxon>
        <taxon>Asterales</taxon>
        <taxon>Asteraceae</taxon>
        <taxon>Carduoideae</taxon>
        <taxon>Cardueae</taxon>
        <taxon>Centaureinae</taxon>
        <taxon>Centaurea</taxon>
    </lineage>
</organism>
<dbReference type="PROSITE" id="PS50297">
    <property type="entry name" value="ANK_REP_REGION"/>
    <property type="match status" value="1"/>
</dbReference>
<sequence length="775" mass="87948">MASSSKSPVPDDDSSSRTEDEKYFHALNANVSNFVSVKLSGKENYHLWKTQMLCLMKAHYMCGLVDDECVNNLRASSGRTTKQYNKEYDNLLKGWIFGSISEGVLGTVAELGSAEEVWRKLKRIHAPFTILQVEKGTDGAGVQLYRTSVHHAGSHSVESYNTEQLKKLREATKKGCWKDAKSILENGKDLERGPLDSEQNRVLHLAVGLIGHNDFIKDLLQFIQKREDQSEKTRNLDGRSLVLEMRNLNGSTALHVAAIVGNRFAAELLVNKNKNLLTILDDRGRTPLYKAYFYMQLDTFIYLEDQTDRNETKNDIIYDTKMGVRLLVNAISAKKYSKARQLVLKFPHFAKENDEALMAMARTFPDELDYWEKLIYPCPLRNCGDKIVEKLGLVFIMCSSPDSKNNVHLGLYLAKVSDVYVHLVKDIMKKKTEWDEAKELLEYVCNAIGNKREIYDKVILEAARQNAYQVVDEILYRLPDVIYNSDEYGYDIIQLAIIHRSEKIYNLINQIDEIKNIYRTCTDSYKNNILHLVGRLAPSHELNSLKGAALQLQRDLQWREELKKFMFPQYITKENIFNETPAMVFTREHKDLMKGGEKWMKTTAKSCSITAGLITTVVFAAAITVPGGNNQETGNPLFRKNIAFIMFAAANAISLFASITALLVFLSILTASFAEQDFLISLPRRLISGFCALLLSTTAMMVSFSAILYLMFCDKKSWMMGLICGLAFIPITSFVALQYSLIVDLYRSTYGCIFDEQTSLCSSRSGLGRILGYFK</sequence>
<evidence type="ECO:0000313" key="5">
    <source>
        <dbReference type="Proteomes" id="UP001172457"/>
    </source>
</evidence>
<dbReference type="PANTHER" id="PTHR24177:SF475">
    <property type="entry name" value="ANKYRIN REPEAT-CONTAINING DOMAIN, PGG DOMAIN PROTEIN-RELATED"/>
    <property type="match status" value="1"/>
</dbReference>
<dbReference type="EMBL" id="JARYMX010000004">
    <property type="protein sequence ID" value="KAJ9550971.1"/>
    <property type="molecule type" value="Genomic_DNA"/>
</dbReference>
<dbReference type="Pfam" id="PF12796">
    <property type="entry name" value="Ank_2"/>
    <property type="match status" value="1"/>
</dbReference>
<name>A0AA38WJQ0_9ASTR</name>
<dbReference type="InterPro" id="IPR036770">
    <property type="entry name" value="Ankyrin_rpt-contain_sf"/>
</dbReference>
<dbReference type="Gene3D" id="1.25.40.20">
    <property type="entry name" value="Ankyrin repeat-containing domain"/>
    <property type="match status" value="1"/>
</dbReference>
<dbReference type="PROSITE" id="PS50088">
    <property type="entry name" value="ANK_REPEAT"/>
    <property type="match status" value="1"/>
</dbReference>
<keyword evidence="5" id="KW-1185">Reference proteome</keyword>
<accession>A0AA38WJQ0</accession>
<dbReference type="InterPro" id="IPR002110">
    <property type="entry name" value="Ankyrin_rpt"/>
</dbReference>
<comment type="caution">
    <text evidence="4">The sequence shown here is derived from an EMBL/GenBank/DDBJ whole genome shotgun (WGS) entry which is preliminary data.</text>
</comment>
<feature type="transmembrane region" description="Helical" evidence="2">
    <location>
        <begin position="645"/>
        <end position="674"/>
    </location>
</feature>
<feature type="transmembrane region" description="Helical" evidence="2">
    <location>
        <begin position="718"/>
        <end position="737"/>
    </location>
</feature>
<evidence type="ECO:0000259" key="3">
    <source>
        <dbReference type="Pfam" id="PF13962"/>
    </source>
</evidence>
<feature type="repeat" description="ANK" evidence="1">
    <location>
        <begin position="249"/>
        <end position="276"/>
    </location>
</feature>
<dbReference type="GO" id="GO:0016020">
    <property type="term" value="C:membrane"/>
    <property type="evidence" value="ECO:0007669"/>
    <property type="project" value="TreeGrafter"/>
</dbReference>
<dbReference type="Pfam" id="PF13962">
    <property type="entry name" value="PGG"/>
    <property type="match status" value="1"/>
</dbReference>
<feature type="transmembrane region" description="Helical" evidence="2">
    <location>
        <begin position="686"/>
        <end position="712"/>
    </location>
</feature>
<dbReference type="SUPFAM" id="SSF48403">
    <property type="entry name" value="Ankyrin repeat"/>
    <property type="match status" value="1"/>
</dbReference>